<dbReference type="PANTHER" id="PTHR31250:SF27">
    <property type="entry name" value="IQ DOMAIN-CONTAINING PROTEIN IQM5"/>
    <property type="match status" value="1"/>
</dbReference>
<dbReference type="Proteomes" id="UP001189429">
    <property type="component" value="Unassembled WGS sequence"/>
</dbReference>
<feature type="compositionally biased region" description="Basic residues" evidence="5">
    <location>
        <begin position="1"/>
        <end position="15"/>
    </location>
</feature>
<protein>
    <submittedName>
        <fullName evidence="6">Uncharacterized protein</fullName>
    </submittedName>
</protein>
<keyword evidence="3" id="KW-0963">Cytoplasm</keyword>
<keyword evidence="4" id="KW-0539">Nucleus</keyword>
<comment type="subcellular location">
    <subcellularLocation>
        <location evidence="2">Cytoplasm</location>
    </subcellularLocation>
    <subcellularLocation>
        <location evidence="1">Nucleus</location>
    </subcellularLocation>
</comment>
<dbReference type="InterPro" id="IPR044159">
    <property type="entry name" value="IQM"/>
</dbReference>
<dbReference type="PANTHER" id="PTHR31250">
    <property type="entry name" value="IQ DOMAIN-CONTAINING PROTEIN IQM3"/>
    <property type="match status" value="1"/>
</dbReference>
<accession>A0ABN9WPW9</accession>
<feature type="region of interest" description="Disordered" evidence="5">
    <location>
        <begin position="1"/>
        <end position="35"/>
    </location>
</feature>
<proteinExistence type="predicted"/>
<evidence type="ECO:0000256" key="2">
    <source>
        <dbReference type="ARBA" id="ARBA00004496"/>
    </source>
</evidence>
<gene>
    <name evidence="6" type="ORF">PCOR1329_LOCUS69463</name>
</gene>
<keyword evidence="7" id="KW-1185">Reference proteome</keyword>
<evidence type="ECO:0000256" key="3">
    <source>
        <dbReference type="ARBA" id="ARBA00022490"/>
    </source>
</evidence>
<feature type="non-terminal residue" evidence="6">
    <location>
        <position position="1"/>
    </location>
</feature>
<sequence>RRWRRRPARPARRAARSGLARRGGGRRGSQERMRDKMLKLQRQSQEVVRWEAQQISLLGLRPTLWMEVFDKKHRPGAVLYGYWQRWELSNTELGFFDWLDSGPGSLVDLPTYPRRLLDEWHVLYLTNEQQQLFEVEIDPATGLFSWGLDGSLVTLPAEIRPEEEEELSQRTEREIRVGELIQPRLQKSVYRNRLLERLRADVERAEKLREEPTRERIGLMTQELRDEGLLRQLRDPFFRDRLDADAQPSTPASAKRLSVSLADVDDIKTCIRLRSRSTVDDLGKHCLMQDLLPNLSWSQVLDAVDHEEGRKMAGGSRLADEGRAKKGIFVLDKFGKLYCGPKLRGTFQHSSFVRGHCVKVAGGIRISNGKVLELSPHSGHYQPLPEQISRMREDWARKGVDFTSVVVKPYEK</sequence>
<name>A0ABN9WPW9_9DINO</name>
<reference evidence="6" key="1">
    <citation type="submission" date="2023-10" db="EMBL/GenBank/DDBJ databases">
        <authorList>
            <person name="Chen Y."/>
            <person name="Shah S."/>
            <person name="Dougan E. K."/>
            <person name="Thang M."/>
            <person name="Chan C."/>
        </authorList>
    </citation>
    <scope>NUCLEOTIDE SEQUENCE [LARGE SCALE GENOMIC DNA]</scope>
</reference>
<evidence type="ECO:0000256" key="5">
    <source>
        <dbReference type="SAM" id="MobiDB-lite"/>
    </source>
</evidence>
<evidence type="ECO:0000313" key="7">
    <source>
        <dbReference type="Proteomes" id="UP001189429"/>
    </source>
</evidence>
<evidence type="ECO:0000256" key="4">
    <source>
        <dbReference type="ARBA" id="ARBA00023242"/>
    </source>
</evidence>
<organism evidence="6 7">
    <name type="scientific">Prorocentrum cordatum</name>
    <dbReference type="NCBI Taxonomy" id="2364126"/>
    <lineage>
        <taxon>Eukaryota</taxon>
        <taxon>Sar</taxon>
        <taxon>Alveolata</taxon>
        <taxon>Dinophyceae</taxon>
        <taxon>Prorocentrales</taxon>
        <taxon>Prorocentraceae</taxon>
        <taxon>Prorocentrum</taxon>
    </lineage>
</organism>
<comment type="caution">
    <text evidence="6">The sequence shown here is derived from an EMBL/GenBank/DDBJ whole genome shotgun (WGS) entry which is preliminary data.</text>
</comment>
<evidence type="ECO:0000313" key="6">
    <source>
        <dbReference type="EMBL" id="CAK0888731.1"/>
    </source>
</evidence>
<evidence type="ECO:0000256" key="1">
    <source>
        <dbReference type="ARBA" id="ARBA00004123"/>
    </source>
</evidence>
<dbReference type="EMBL" id="CAUYUJ010019123">
    <property type="protein sequence ID" value="CAK0888731.1"/>
    <property type="molecule type" value="Genomic_DNA"/>
</dbReference>